<feature type="region of interest" description="Disordered" evidence="6">
    <location>
        <begin position="1"/>
        <end position="31"/>
    </location>
</feature>
<dbReference type="RefSeq" id="WP_145236701.1">
    <property type="nucleotide sequence ID" value="NZ_CP036273.1"/>
</dbReference>
<dbReference type="InterPro" id="IPR018490">
    <property type="entry name" value="cNMP-bd_dom_sf"/>
</dbReference>
<dbReference type="InterPro" id="IPR000595">
    <property type="entry name" value="cNMP-bd_dom"/>
</dbReference>
<dbReference type="GO" id="GO:0051539">
    <property type="term" value="F:4 iron, 4 sulfur cluster binding"/>
    <property type="evidence" value="ECO:0007669"/>
    <property type="project" value="UniProtKB-KW"/>
</dbReference>
<dbReference type="Pfam" id="PF00027">
    <property type="entry name" value="cNMP_binding"/>
    <property type="match status" value="1"/>
</dbReference>
<dbReference type="GO" id="GO:0046872">
    <property type="term" value="F:metal ion binding"/>
    <property type="evidence" value="ECO:0007669"/>
    <property type="project" value="UniProtKB-KW"/>
</dbReference>
<gene>
    <name evidence="9" type="primary">hydN</name>
    <name evidence="9" type="ORF">ETAA1_18870</name>
</gene>
<name>A0A517XR09_9BACT</name>
<sequence length="970" mass="106828">MPDPATPAPDDDGYELVGPDTTSNLSSDEDDVLVRKERATAEQFKELIEVVLDGYAVTVPKAVPKTDSAGAELRDATGNLIPRATTVYDAGRELVRLGRWTETELRERLPVLCHMSHLNPVAVCRVCSVHVVKVKKGTKRAERKLFPACHLEVSTGLEVTTRLGAERHEPERLKAMPEKEQSSLGDTAKKVQKSVSLVVEMLYADHKPETVRWQDDGREYKESKRYENELQAVAARIGVTKVRDRLKRPEGAFSRNRMAQDIPSDTDPNRPHTKPLRRIPLDLLAPTVPGHETLSREADAAWAAWNRVVDERFPYSSRTVVVDHDKCILCDRCVRSCSEVKPFQVIGHTGKGYATRVSFDLDFLMGPRARADGQADANLAQSTCVQCGECMTSCPTGALSLRRRVQPRAWDDSPELIPQNPNIPFPEGGDFLTAEEVRNIRVYYVPPGKPADQGRVIAPFASVPFAYLKWNEGAVRRWVIKPGQRKVLAWGGEYDTTAFLLTGTGKFNAYETVRETVTPGWIGRLLGKEEETVVKRELGQKINANPIPGTVLLLGEMAPLTQKARNATIEVFADPDEPGRTLLEVSPGEYVAPQHPDAARDVVVYEVTRNMLDMFLRARDTRQAVREVYQPRAIERGVAESKLLMGSALLAGLPENERRAVTDFLVRSGKLTYISAAPGEVLLAEGERAQDFYFIRIGNVELYKTVSGRKQVLGRLGDGDCIGEIALLGDELKEAGILPQNASTTRRQATVAAIDPIELVRVPGGVFDGMCDRFPQVKELLFNLVRLRLNPPKTVPAELTPAYVSQGLFQGQKMLVLDLKSCTRCDECTRACADTHGGNPRLLRDGMRFGDFLVATSCRSCHKPYCMDGCPVDAIHRKGTRLEVLIESHCIGCGLCERNCPYGSIHMVPLGKPGGAGTAVVARQAANCDLCASVGGKPFCVNACPHHAAFRWDGDTLRNAVAGRMSAAKS</sequence>
<dbReference type="KEGG" id="uli:ETAA1_18870"/>
<feature type="domain" description="4Fe-4S ferredoxin-type" evidence="8">
    <location>
        <begin position="318"/>
        <end position="348"/>
    </location>
</feature>
<dbReference type="PROSITE" id="PS50042">
    <property type="entry name" value="CNMP_BINDING_3"/>
    <property type="match status" value="1"/>
</dbReference>
<dbReference type="InterPro" id="IPR017896">
    <property type="entry name" value="4Fe4S_Fe-S-bd"/>
</dbReference>
<evidence type="ECO:0000256" key="2">
    <source>
        <dbReference type="ARBA" id="ARBA00022723"/>
    </source>
</evidence>
<dbReference type="PROSITE" id="PS00198">
    <property type="entry name" value="4FE4S_FER_1"/>
    <property type="match status" value="2"/>
</dbReference>
<evidence type="ECO:0000256" key="5">
    <source>
        <dbReference type="ARBA" id="ARBA00023014"/>
    </source>
</evidence>
<keyword evidence="4" id="KW-0408">Iron</keyword>
<evidence type="ECO:0000313" key="10">
    <source>
        <dbReference type="Proteomes" id="UP000319576"/>
    </source>
</evidence>
<proteinExistence type="predicted"/>
<dbReference type="SUPFAM" id="SSF54862">
    <property type="entry name" value="4Fe-4S ferredoxins"/>
    <property type="match status" value="2"/>
</dbReference>
<accession>A0A517XR09</accession>
<keyword evidence="10" id="KW-1185">Reference proteome</keyword>
<dbReference type="InterPro" id="IPR050294">
    <property type="entry name" value="RnfB_subfamily"/>
</dbReference>
<evidence type="ECO:0000256" key="3">
    <source>
        <dbReference type="ARBA" id="ARBA00022737"/>
    </source>
</evidence>
<dbReference type="AlphaFoldDB" id="A0A517XR09"/>
<dbReference type="PANTHER" id="PTHR42859:SF17">
    <property type="entry name" value="ELECTRON TRANSPORT PROTEIN HYDN-RELATED"/>
    <property type="match status" value="1"/>
</dbReference>
<evidence type="ECO:0000259" key="7">
    <source>
        <dbReference type="PROSITE" id="PS50042"/>
    </source>
</evidence>
<dbReference type="CDD" id="cd16367">
    <property type="entry name" value="DMSOR_beta_like"/>
    <property type="match status" value="1"/>
</dbReference>
<dbReference type="InterPro" id="IPR014710">
    <property type="entry name" value="RmlC-like_jellyroll"/>
</dbReference>
<dbReference type="Pfam" id="PF12838">
    <property type="entry name" value="Fer4_7"/>
    <property type="match status" value="2"/>
</dbReference>
<dbReference type="PROSITE" id="PS51379">
    <property type="entry name" value="4FE4S_FER_2"/>
    <property type="match status" value="3"/>
</dbReference>
<dbReference type="CDD" id="cd00038">
    <property type="entry name" value="CAP_ED"/>
    <property type="match status" value="1"/>
</dbReference>
<keyword evidence="1" id="KW-0004">4Fe-4S</keyword>
<dbReference type="SUPFAM" id="SSF54292">
    <property type="entry name" value="2Fe-2S ferredoxin-like"/>
    <property type="match status" value="1"/>
</dbReference>
<dbReference type="PANTHER" id="PTHR42859">
    <property type="entry name" value="OXIDOREDUCTASE"/>
    <property type="match status" value="1"/>
</dbReference>
<evidence type="ECO:0000256" key="1">
    <source>
        <dbReference type="ARBA" id="ARBA00022485"/>
    </source>
</evidence>
<dbReference type="Proteomes" id="UP000319576">
    <property type="component" value="Chromosome"/>
</dbReference>
<organism evidence="9 10">
    <name type="scientific">Urbifossiella limnaea</name>
    <dbReference type="NCBI Taxonomy" id="2528023"/>
    <lineage>
        <taxon>Bacteria</taxon>
        <taxon>Pseudomonadati</taxon>
        <taxon>Planctomycetota</taxon>
        <taxon>Planctomycetia</taxon>
        <taxon>Gemmatales</taxon>
        <taxon>Gemmataceae</taxon>
        <taxon>Urbifossiella</taxon>
    </lineage>
</organism>
<evidence type="ECO:0000256" key="6">
    <source>
        <dbReference type="SAM" id="MobiDB-lite"/>
    </source>
</evidence>
<evidence type="ECO:0000256" key="4">
    <source>
        <dbReference type="ARBA" id="ARBA00023004"/>
    </source>
</evidence>
<dbReference type="Gene3D" id="2.60.120.10">
    <property type="entry name" value="Jelly Rolls"/>
    <property type="match status" value="1"/>
</dbReference>
<dbReference type="InterPro" id="IPR017900">
    <property type="entry name" value="4Fe4S_Fe_S_CS"/>
</dbReference>
<dbReference type="InterPro" id="IPR036010">
    <property type="entry name" value="2Fe-2S_ferredoxin-like_sf"/>
</dbReference>
<feature type="domain" description="4Fe-4S ferredoxin-type" evidence="8">
    <location>
        <begin position="375"/>
        <end position="404"/>
    </location>
</feature>
<keyword evidence="3" id="KW-0677">Repeat</keyword>
<keyword evidence="2" id="KW-0479">Metal-binding</keyword>
<protein>
    <submittedName>
        <fullName evidence="9">Electron transport protein HydN</fullName>
    </submittedName>
</protein>
<dbReference type="FunFam" id="3.30.70.20:FF:000035">
    <property type="entry name" value="Iron hydrogenase 1"/>
    <property type="match status" value="1"/>
</dbReference>
<feature type="domain" description="Cyclic nucleotide-binding" evidence="7">
    <location>
        <begin position="649"/>
        <end position="767"/>
    </location>
</feature>
<dbReference type="Gene3D" id="3.30.70.20">
    <property type="match status" value="3"/>
</dbReference>
<reference evidence="9 10" key="1">
    <citation type="submission" date="2019-02" db="EMBL/GenBank/DDBJ databases">
        <title>Deep-cultivation of Planctomycetes and their phenomic and genomic characterization uncovers novel biology.</title>
        <authorList>
            <person name="Wiegand S."/>
            <person name="Jogler M."/>
            <person name="Boedeker C."/>
            <person name="Pinto D."/>
            <person name="Vollmers J."/>
            <person name="Rivas-Marin E."/>
            <person name="Kohn T."/>
            <person name="Peeters S.H."/>
            <person name="Heuer A."/>
            <person name="Rast P."/>
            <person name="Oberbeckmann S."/>
            <person name="Bunk B."/>
            <person name="Jeske O."/>
            <person name="Meyerdierks A."/>
            <person name="Storesund J.E."/>
            <person name="Kallscheuer N."/>
            <person name="Luecker S."/>
            <person name="Lage O.M."/>
            <person name="Pohl T."/>
            <person name="Merkel B.J."/>
            <person name="Hornburger P."/>
            <person name="Mueller R.-W."/>
            <person name="Bruemmer F."/>
            <person name="Labrenz M."/>
            <person name="Spormann A.M."/>
            <person name="Op den Camp H."/>
            <person name="Overmann J."/>
            <person name="Amann R."/>
            <person name="Jetten M.S.M."/>
            <person name="Mascher T."/>
            <person name="Medema M.H."/>
            <person name="Devos D.P."/>
            <person name="Kaster A.-K."/>
            <person name="Ovreas L."/>
            <person name="Rohde M."/>
            <person name="Galperin M.Y."/>
            <person name="Jogler C."/>
        </authorList>
    </citation>
    <scope>NUCLEOTIDE SEQUENCE [LARGE SCALE GENOMIC DNA]</scope>
    <source>
        <strain evidence="9 10">ETA_A1</strain>
    </source>
</reference>
<keyword evidence="5" id="KW-0411">Iron-sulfur</keyword>
<dbReference type="SMART" id="SM00100">
    <property type="entry name" value="cNMP"/>
    <property type="match status" value="1"/>
</dbReference>
<evidence type="ECO:0000313" key="9">
    <source>
        <dbReference type="EMBL" id="QDU19947.1"/>
    </source>
</evidence>
<dbReference type="SUPFAM" id="SSF51206">
    <property type="entry name" value="cAMP-binding domain-like"/>
    <property type="match status" value="1"/>
</dbReference>
<dbReference type="OrthoDB" id="9810688at2"/>
<dbReference type="Gene3D" id="3.10.20.740">
    <property type="match status" value="1"/>
</dbReference>
<feature type="domain" description="4Fe-4S ferredoxin-type" evidence="8">
    <location>
        <begin position="880"/>
        <end position="910"/>
    </location>
</feature>
<evidence type="ECO:0000259" key="8">
    <source>
        <dbReference type="PROSITE" id="PS51379"/>
    </source>
</evidence>
<dbReference type="EMBL" id="CP036273">
    <property type="protein sequence ID" value="QDU19947.1"/>
    <property type="molecule type" value="Genomic_DNA"/>
</dbReference>